<evidence type="ECO:0000259" key="9">
    <source>
        <dbReference type="Pfam" id="PF09335"/>
    </source>
</evidence>
<evidence type="ECO:0000256" key="2">
    <source>
        <dbReference type="ARBA" id="ARBA00010792"/>
    </source>
</evidence>
<feature type="region of interest" description="Disordered" evidence="8">
    <location>
        <begin position="212"/>
        <end position="251"/>
    </location>
</feature>
<evidence type="ECO:0000256" key="5">
    <source>
        <dbReference type="ARBA" id="ARBA00022989"/>
    </source>
</evidence>
<evidence type="ECO:0000256" key="8">
    <source>
        <dbReference type="SAM" id="MobiDB-lite"/>
    </source>
</evidence>
<dbReference type="PANTHER" id="PTHR30353:SF0">
    <property type="entry name" value="TRANSMEMBRANE PROTEIN"/>
    <property type="match status" value="1"/>
</dbReference>
<dbReference type="Proteomes" id="UP000475214">
    <property type="component" value="Unassembled WGS sequence"/>
</dbReference>
<keyword evidence="4 7" id="KW-0812">Transmembrane</keyword>
<dbReference type="RefSeq" id="WP_163744188.1">
    <property type="nucleotide sequence ID" value="NZ_JAAGOA010000028.1"/>
</dbReference>
<evidence type="ECO:0000256" key="3">
    <source>
        <dbReference type="ARBA" id="ARBA00022475"/>
    </source>
</evidence>
<dbReference type="AlphaFoldDB" id="A0A6L9SFL2"/>
<feature type="domain" description="VTT" evidence="9">
    <location>
        <begin position="42"/>
        <end position="167"/>
    </location>
</feature>
<feature type="transmembrane region" description="Helical" evidence="7">
    <location>
        <begin position="149"/>
        <end position="168"/>
    </location>
</feature>
<feature type="transmembrane region" description="Helical" evidence="7">
    <location>
        <begin position="180"/>
        <end position="198"/>
    </location>
</feature>
<keyword evidence="6 7" id="KW-0472">Membrane</keyword>
<comment type="caution">
    <text evidence="10">The sequence shown here is derived from an EMBL/GenBank/DDBJ whole genome shotgun (WGS) entry which is preliminary data.</text>
</comment>
<evidence type="ECO:0000256" key="7">
    <source>
        <dbReference type="RuleBase" id="RU367016"/>
    </source>
</evidence>
<evidence type="ECO:0000313" key="11">
    <source>
        <dbReference type="Proteomes" id="UP000475214"/>
    </source>
</evidence>
<keyword evidence="5 7" id="KW-1133">Transmembrane helix</keyword>
<evidence type="ECO:0000256" key="6">
    <source>
        <dbReference type="ARBA" id="ARBA00023136"/>
    </source>
</evidence>
<dbReference type="InterPro" id="IPR032818">
    <property type="entry name" value="DedA-like"/>
</dbReference>
<comment type="similarity">
    <text evidence="2 7">Belongs to the DedA family.</text>
</comment>
<feature type="compositionally biased region" description="Basic and acidic residues" evidence="8">
    <location>
        <begin position="239"/>
        <end position="251"/>
    </location>
</feature>
<feature type="compositionally biased region" description="Acidic residues" evidence="8">
    <location>
        <begin position="212"/>
        <end position="238"/>
    </location>
</feature>
<proteinExistence type="inferred from homology"/>
<keyword evidence="11" id="KW-1185">Reference proteome</keyword>
<comment type="subcellular location">
    <subcellularLocation>
        <location evidence="1 7">Cell membrane</location>
        <topology evidence="1 7">Multi-pass membrane protein</topology>
    </subcellularLocation>
</comment>
<name>A0A6L9SFL2_9ACTN</name>
<sequence>MLEALGDFGDTVLEHAENAMSSPWIYVLIFGLAFLDAFFPVVPSETLVITAGVFAASGDPALLVVIVSAAAGAFVGDHTSYLIGRTAGVRVRRRFLGGKRAGAAFTWASNALTQRGGLILVVARYIPGGRTAVTLTCGTLNYPLRKFSFFDMFAAISWGIYSGLIGYFGGRAFEDDPLRGLLLGLGIALGITVIVEIVRHVINRRRGPVSLFEEDNDDGGSGDAGAEEVEVDEAEVAEEAARLAEDPTETR</sequence>
<feature type="transmembrane region" description="Helical" evidence="7">
    <location>
        <begin position="62"/>
        <end position="84"/>
    </location>
</feature>
<evidence type="ECO:0000256" key="4">
    <source>
        <dbReference type="ARBA" id="ARBA00022692"/>
    </source>
</evidence>
<dbReference type="Pfam" id="PF09335">
    <property type="entry name" value="VTT_dom"/>
    <property type="match status" value="1"/>
</dbReference>
<reference evidence="10 11" key="1">
    <citation type="submission" date="2020-02" db="EMBL/GenBank/DDBJ databases">
        <authorList>
            <person name="Li X.-J."/>
            <person name="Han X.-M."/>
        </authorList>
    </citation>
    <scope>NUCLEOTIDE SEQUENCE [LARGE SCALE GENOMIC DNA]</scope>
    <source>
        <strain evidence="10 11">CCTCC AB 2017055</strain>
    </source>
</reference>
<keyword evidence="3 7" id="KW-1003">Cell membrane</keyword>
<dbReference type="PANTHER" id="PTHR30353">
    <property type="entry name" value="INNER MEMBRANE PROTEIN DEDA-RELATED"/>
    <property type="match status" value="1"/>
</dbReference>
<protein>
    <submittedName>
        <fullName evidence="10">DedA family protein</fullName>
    </submittedName>
</protein>
<dbReference type="GO" id="GO:0005886">
    <property type="term" value="C:plasma membrane"/>
    <property type="evidence" value="ECO:0007669"/>
    <property type="project" value="UniProtKB-SubCell"/>
</dbReference>
<evidence type="ECO:0000256" key="1">
    <source>
        <dbReference type="ARBA" id="ARBA00004651"/>
    </source>
</evidence>
<evidence type="ECO:0000313" key="10">
    <source>
        <dbReference type="EMBL" id="NEE04026.1"/>
    </source>
</evidence>
<organism evidence="10 11">
    <name type="scientific">Phytoactinopolyspora halotolerans</name>
    <dbReference type="NCBI Taxonomy" id="1981512"/>
    <lineage>
        <taxon>Bacteria</taxon>
        <taxon>Bacillati</taxon>
        <taxon>Actinomycetota</taxon>
        <taxon>Actinomycetes</taxon>
        <taxon>Jiangellales</taxon>
        <taxon>Jiangellaceae</taxon>
        <taxon>Phytoactinopolyspora</taxon>
    </lineage>
</organism>
<dbReference type="EMBL" id="JAAGOA010000028">
    <property type="protein sequence ID" value="NEE04026.1"/>
    <property type="molecule type" value="Genomic_DNA"/>
</dbReference>
<accession>A0A6L9SFL2</accession>
<gene>
    <name evidence="10" type="ORF">G1H10_28045</name>
</gene>
<feature type="transmembrane region" description="Helical" evidence="7">
    <location>
        <begin position="24"/>
        <end position="42"/>
    </location>
</feature>
<dbReference type="InterPro" id="IPR032816">
    <property type="entry name" value="VTT_dom"/>
</dbReference>